<reference evidence="6 7" key="1">
    <citation type="submission" date="2020-07" db="EMBL/GenBank/DDBJ databases">
        <title>Comparative genomics of pyrophilous fungi reveals a link between fire events and developmental genes.</title>
        <authorList>
            <consortium name="DOE Joint Genome Institute"/>
            <person name="Steindorff A.S."/>
            <person name="Carver A."/>
            <person name="Calhoun S."/>
            <person name="Stillman K."/>
            <person name="Liu H."/>
            <person name="Lipzen A."/>
            <person name="Pangilinan J."/>
            <person name="Labutti K."/>
            <person name="Bruns T.D."/>
            <person name="Grigoriev I.V."/>
        </authorList>
    </citation>
    <scope>NUCLEOTIDE SEQUENCE [LARGE SCALE GENOMIC DNA]</scope>
    <source>
        <strain evidence="6 7">CBS 144469</strain>
    </source>
</reference>
<dbReference type="SFLD" id="SFLDS00019">
    <property type="entry name" value="Glutathione_Transferase_(cytos"/>
    <property type="match status" value="1"/>
</dbReference>
<dbReference type="PANTHER" id="PTHR43900:SF3">
    <property type="entry name" value="GLUTATHIONE S-TRANSFERASE RHO"/>
    <property type="match status" value="1"/>
</dbReference>
<dbReference type="InterPro" id="IPR010987">
    <property type="entry name" value="Glutathione-S-Trfase_C-like"/>
</dbReference>
<gene>
    <name evidence="6" type="ORF">DFP72DRAFT_191550</name>
</gene>
<dbReference type="EC" id="2.5.1.18" evidence="1"/>
<feature type="domain" description="GST N-terminal" evidence="4">
    <location>
        <begin position="1"/>
        <end position="82"/>
    </location>
</feature>
<evidence type="ECO:0000259" key="5">
    <source>
        <dbReference type="PROSITE" id="PS50405"/>
    </source>
</evidence>
<feature type="domain" description="GST C-terminal" evidence="5">
    <location>
        <begin position="89"/>
        <end position="214"/>
    </location>
</feature>
<dbReference type="GO" id="GO:0043295">
    <property type="term" value="F:glutathione binding"/>
    <property type="evidence" value="ECO:0007669"/>
    <property type="project" value="TreeGrafter"/>
</dbReference>
<evidence type="ECO:0000256" key="2">
    <source>
        <dbReference type="ARBA" id="ARBA00022679"/>
    </source>
</evidence>
<dbReference type="EMBL" id="JACGCI010000019">
    <property type="protein sequence ID" value="KAF6758296.1"/>
    <property type="molecule type" value="Genomic_DNA"/>
</dbReference>
<evidence type="ECO:0000256" key="3">
    <source>
        <dbReference type="ARBA" id="ARBA00047960"/>
    </source>
</evidence>
<dbReference type="InterPro" id="IPR004046">
    <property type="entry name" value="GST_C"/>
</dbReference>
<dbReference type="PROSITE" id="PS50405">
    <property type="entry name" value="GST_CTER"/>
    <property type="match status" value="1"/>
</dbReference>
<dbReference type="OrthoDB" id="249703at2759"/>
<comment type="caution">
    <text evidence="6">The sequence shown here is derived from an EMBL/GenBank/DDBJ whole genome shotgun (WGS) entry which is preliminary data.</text>
</comment>
<dbReference type="GO" id="GO:0005737">
    <property type="term" value="C:cytoplasm"/>
    <property type="evidence" value="ECO:0007669"/>
    <property type="project" value="TreeGrafter"/>
</dbReference>
<organism evidence="6 7">
    <name type="scientific">Ephemerocybe angulata</name>
    <dbReference type="NCBI Taxonomy" id="980116"/>
    <lineage>
        <taxon>Eukaryota</taxon>
        <taxon>Fungi</taxon>
        <taxon>Dikarya</taxon>
        <taxon>Basidiomycota</taxon>
        <taxon>Agaricomycotina</taxon>
        <taxon>Agaricomycetes</taxon>
        <taxon>Agaricomycetidae</taxon>
        <taxon>Agaricales</taxon>
        <taxon>Agaricineae</taxon>
        <taxon>Psathyrellaceae</taxon>
        <taxon>Ephemerocybe</taxon>
    </lineage>
</organism>
<evidence type="ECO:0000313" key="7">
    <source>
        <dbReference type="Proteomes" id="UP000521943"/>
    </source>
</evidence>
<sequence length="214" mass="23837">MTITLHGHSFSTCTKRVAIVLQEKQVPFKFIEVDLPKGEHLKPAHLEKQPFGKIPYLDDDGYIIYESRAIARYIAEKFADQGPALIPTDLKAKGHFEQAASVELANYDVYISNAIFENMVKTYKGLTPDPEKFAALIASLEKTLDVYDNILATQRYLAGDEITLADLFHVPPAVLLPIAGSNALLDRPNVARWLKELTERPSWQAVKDGITATA</sequence>
<evidence type="ECO:0000259" key="4">
    <source>
        <dbReference type="PROSITE" id="PS50404"/>
    </source>
</evidence>
<dbReference type="Proteomes" id="UP000521943">
    <property type="component" value="Unassembled WGS sequence"/>
</dbReference>
<dbReference type="GO" id="GO:0004364">
    <property type="term" value="F:glutathione transferase activity"/>
    <property type="evidence" value="ECO:0007669"/>
    <property type="project" value="UniProtKB-EC"/>
</dbReference>
<dbReference type="AlphaFoldDB" id="A0A8H6I6L7"/>
<evidence type="ECO:0000313" key="6">
    <source>
        <dbReference type="EMBL" id="KAF6758296.1"/>
    </source>
</evidence>
<dbReference type="FunFam" id="3.40.30.10:FF:000016">
    <property type="entry name" value="Glutathione S-transferase F2"/>
    <property type="match status" value="1"/>
</dbReference>
<dbReference type="SUPFAM" id="SSF52833">
    <property type="entry name" value="Thioredoxin-like"/>
    <property type="match status" value="1"/>
</dbReference>
<dbReference type="InterPro" id="IPR004045">
    <property type="entry name" value="Glutathione_S-Trfase_N"/>
</dbReference>
<dbReference type="Gene3D" id="1.20.1050.10">
    <property type="match status" value="1"/>
</dbReference>
<dbReference type="SFLD" id="SFLDG01154">
    <property type="entry name" value="Main.5:_Phi-like"/>
    <property type="match status" value="1"/>
</dbReference>
<proteinExistence type="predicted"/>
<dbReference type="CDD" id="cd03053">
    <property type="entry name" value="GST_N_Phi"/>
    <property type="match status" value="1"/>
</dbReference>
<dbReference type="Gene3D" id="3.40.30.10">
    <property type="entry name" value="Glutaredoxin"/>
    <property type="match status" value="1"/>
</dbReference>
<dbReference type="Pfam" id="PF00043">
    <property type="entry name" value="GST_C"/>
    <property type="match status" value="1"/>
</dbReference>
<comment type="catalytic activity">
    <reaction evidence="3">
        <text>RX + glutathione = an S-substituted glutathione + a halide anion + H(+)</text>
        <dbReference type="Rhea" id="RHEA:16437"/>
        <dbReference type="ChEBI" id="CHEBI:15378"/>
        <dbReference type="ChEBI" id="CHEBI:16042"/>
        <dbReference type="ChEBI" id="CHEBI:17792"/>
        <dbReference type="ChEBI" id="CHEBI:57925"/>
        <dbReference type="ChEBI" id="CHEBI:90779"/>
        <dbReference type="EC" id="2.5.1.18"/>
    </reaction>
</comment>
<evidence type="ECO:0000256" key="1">
    <source>
        <dbReference type="ARBA" id="ARBA00012452"/>
    </source>
</evidence>
<dbReference type="InterPro" id="IPR040079">
    <property type="entry name" value="Glutathione_S-Trfase"/>
</dbReference>
<dbReference type="PANTHER" id="PTHR43900">
    <property type="entry name" value="GLUTATHIONE S-TRANSFERASE RHO"/>
    <property type="match status" value="1"/>
</dbReference>
<dbReference type="InterPro" id="IPR036282">
    <property type="entry name" value="Glutathione-S-Trfase_C_sf"/>
</dbReference>
<protein>
    <recommendedName>
        <fullName evidence="1">glutathione transferase</fullName>
        <ecNumber evidence="1">2.5.1.18</ecNumber>
    </recommendedName>
</protein>
<dbReference type="Pfam" id="PF13417">
    <property type="entry name" value="GST_N_3"/>
    <property type="match status" value="1"/>
</dbReference>
<keyword evidence="7" id="KW-1185">Reference proteome</keyword>
<dbReference type="SFLD" id="SFLDG00358">
    <property type="entry name" value="Main_(cytGST)"/>
    <property type="match status" value="1"/>
</dbReference>
<dbReference type="InterPro" id="IPR036249">
    <property type="entry name" value="Thioredoxin-like_sf"/>
</dbReference>
<dbReference type="GO" id="GO:0006749">
    <property type="term" value="P:glutathione metabolic process"/>
    <property type="evidence" value="ECO:0007669"/>
    <property type="project" value="TreeGrafter"/>
</dbReference>
<keyword evidence="2 6" id="KW-0808">Transferase</keyword>
<dbReference type="SUPFAM" id="SSF47616">
    <property type="entry name" value="GST C-terminal domain-like"/>
    <property type="match status" value="1"/>
</dbReference>
<dbReference type="PROSITE" id="PS50404">
    <property type="entry name" value="GST_NTER"/>
    <property type="match status" value="1"/>
</dbReference>
<accession>A0A8H6I6L7</accession>
<name>A0A8H6I6L7_9AGAR</name>